<reference evidence="2" key="2">
    <citation type="submission" date="2015-01" db="EMBL/GenBank/DDBJ databases">
        <title>Evolutionary Origins and Diversification of the Mycorrhizal Mutualists.</title>
        <authorList>
            <consortium name="DOE Joint Genome Institute"/>
            <consortium name="Mycorrhizal Genomics Consortium"/>
            <person name="Kohler A."/>
            <person name="Kuo A."/>
            <person name="Nagy L.G."/>
            <person name="Floudas D."/>
            <person name="Copeland A."/>
            <person name="Barry K.W."/>
            <person name="Cichocki N."/>
            <person name="Veneault-Fourrey C."/>
            <person name="LaButti K."/>
            <person name="Lindquist E.A."/>
            <person name="Lipzen A."/>
            <person name="Lundell T."/>
            <person name="Morin E."/>
            <person name="Murat C."/>
            <person name="Riley R."/>
            <person name="Ohm R."/>
            <person name="Sun H."/>
            <person name="Tunlid A."/>
            <person name="Henrissat B."/>
            <person name="Grigoriev I.V."/>
            <person name="Hibbett D.S."/>
            <person name="Martin F."/>
        </authorList>
    </citation>
    <scope>NUCLEOTIDE SEQUENCE [LARGE SCALE GENOMIC DNA]</scope>
    <source>
        <strain evidence="2">LaAM-08-1</strain>
    </source>
</reference>
<dbReference type="EMBL" id="KN838874">
    <property type="protein sequence ID" value="KIJ92951.1"/>
    <property type="molecule type" value="Genomic_DNA"/>
</dbReference>
<evidence type="ECO:0000313" key="2">
    <source>
        <dbReference type="Proteomes" id="UP000054477"/>
    </source>
</evidence>
<dbReference type="Proteomes" id="UP000054477">
    <property type="component" value="Unassembled WGS sequence"/>
</dbReference>
<protein>
    <submittedName>
        <fullName evidence="1">Unplaced genomic scaffold K443scaffold_339, whole genome shotgun sequence</fullName>
    </submittedName>
</protein>
<organism evidence="1 2">
    <name type="scientific">Laccaria amethystina LaAM-08-1</name>
    <dbReference type="NCBI Taxonomy" id="1095629"/>
    <lineage>
        <taxon>Eukaryota</taxon>
        <taxon>Fungi</taxon>
        <taxon>Dikarya</taxon>
        <taxon>Basidiomycota</taxon>
        <taxon>Agaricomycotina</taxon>
        <taxon>Agaricomycetes</taxon>
        <taxon>Agaricomycetidae</taxon>
        <taxon>Agaricales</taxon>
        <taxon>Agaricineae</taxon>
        <taxon>Hydnangiaceae</taxon>
        <taxon>Laccaria</taxon>
    </lineage>
</organism>
<accession>A0A0C9X5P2</accession>
<keyword evidence="2" id="KW-1185">Reference proteome</keyword>
<name>A0A0C9X5P2_9AGAR</name>
<evidence type="ECO:0000313" key="1">
    <source>
        <dbReference type="EMBL" id="KIJ92951.1"/>
    </source>
</evidence>
<dbReference type="HOGENOM" id="CLU_215605_0_0_1"/>
<gene>
    <name evidence="1" type="ORF">K443DRAFT_112813</name>
</gene>
<feature type="non-terminal residue" evidence="1">
    <location>
        <position position="1"/>
    </location>
</feature>
<dbReference type="AlphaFoldDB" id="A0A0C9X5P2"/>
<proteinExistence type="predicted"/>
<reference evidence="1 2" key="1">
    <citation type="submission" date="2014-04" db="EMBL/GenBank/DDBJ databases">
        <authorList>
            <consortium name="DOE Joint Genome Institute"/>
            <person name="Kuo A."/>
            <person name="Kohler A."/>
            <person name="Nagy L.G."/>
            <person name="Floudas D."/>
            <person name="Copeland A."/>
            <person name="Barry K.W."/>
            <person name="Cichocki N."/>
            <person name="Veneault-Fourrey C."/>
            <person name="LaButti K."/>
            <person name="Lindquist E.A."/>
            <person name="Lipzen A."/>
            <person name="Lundell T."/>
            <person name="Morin E."/>
            <person name="Murat C."/>
            <person name="Sun H."/>
            <person name="Tunlid A."/>
            <person name="Henrissat B."/>
            <person name="Grigoriev I.V."/>
            <person name="Hibbett D.S."/>
            <person name="Martin F."/>
            <person name="Nordberg H.P."/>
            <person name="Cantor M.N."/>
            <person name="Hua S.X."/>
        </authorList>
    </citation>
    <scope>NUCLEOTIDE SEQUENCE [LARGE SCALE GENOMIC DNA]</scope>
    <source>
        <strain evidence="1 2">LaAM-08-1</strain>
    </source>
</reference>
<sequence length="49" mass="5489">CRSSVPNCQFGPNWQNRTDSSVTVLVLVRAQAVSSSSQFGYEKNFENCF</sequence>